<keyword evidence="1" id="KW-0812">Transmembrane</keyword>
<evidence type="ECO:0000256" key="1">
    <source>
        <dbReference type="SAM" id="Phobius"/>
    </source>
</evidence>
<organism evidence="3 4">
    <name type="scientific">Arthrobacter rhombi</name>
    <dbReference type="NCBI Taxonomy" id="71253"/>
    <lineage>
        <taxon>Bacteria</taxon>
        <taxon>Bacillati</taxon>
        <taxon>Actinomycetota</taxon>
        <taxon>Actinomycetes</taxon>
        <taxon>Micrococcales</taxon>
        <taxon>Micrococcaceae</taxon>
        <taxon>Arthrobacter</taxon>
    </lineage>
</organism>
<dbReference type="EMBL" id="FUHW01000032">
    <property type="protein sequence ID" value="SJM64917.1"/>
    <property type="molecule type" value="Genomic_DNA"/>
</dbReference>
<protein>
    <recommendedName>
        <fullName evidence="2">Alpha/beta hydrolase fold-5 domain-containing protein</fullName>
    </recommendedName>
</protein>
<feature type="domain" description="Alpha/beta hydrolase fold-5" evidence="2">
    <location>
        <begin position="130"/>
        <end position="284"/>
    </location>
</feature>
<evidence type="ECO:0000259" key="2">
    <source>
        <dbReference type="Pfam" id="PF12695"/>
    </source>
</evidence>
<sequence length="307" mass="32091">MRLLRLYSGACILALVGIPAWMLLDNPAVLRGHPLLPALCAVALLGGIIWATVLFIGRSRSARSHPKRRVLHLIGAVAIRTLVLMLLAGLLWLNPFRAVALEQGLPDGVVMRESPTSITLSAPNASSTGFVFYPGARVEALAYRDLLAPLAAEGITVVILKEPLGLSIIDSGQAGPLLSKHPLITRWAVGGHSLGGVSAGIFAEDEPQVSGLILWGSYPVSDLSRIDRLSGLSISGSDDGLSTPATVRDAVPLLPRPTTSVVIDGGIHAYFGNYGPQPGDGTPQTGRASAQEQILGATQEFLAGLGT</sequence>
<evidence type="ECO:0000313" key="3">
    <source>
        <dbReference type="EMBL" id="SJM64917.1"/>
    </source>
</evidence>
<dbReference type="InterPro" id="IPR029058">
    <property type="entry name" value="AB_hydrolase_fold"/>
</dbReference>
<feature type="transmembrane region" description="Helical" evidence="1">
    <location>
        <begin position="70"/>
        <end position="93"/>
    </location>
</feature>
<dbReference type="InterPro" id="IPR029059">
    <property type="entry name" value="AB_hydrolase_5"/>
</dbReference>
<gene>
    <name evidence="3" type="ORF">FM101_08895</name>
</gene>
<dbReference type="Proteomes" id="UP000195913">
    <property type="component" value="Unassembled WGS sequence"/>
</dbReference>
<keyword evidence="1" id="KW-0472">Membrane</keyword>
<dbReference type="GO" id="GO:0016787">
    <property type="term" value="F:hydrolase activity"/>
    <property type="evidence" value="ECO:0007669"/>
    <property type="project" value="InterPro"/>
</dbReference>
<proteinExistence type="predicted"/>
<feature type="transmembrane region" description="Helical" evidence="1">
    <location>
        <begin position="7"/>
        <end position="24"/>
    </location>
</feature>
<evidence type="ECO:0000313" key="4">
    <source>
        <dbReference type="Proteomes" id="UP000195913"/>
    </source>
</evidence>
<accession>A0A1R4GA34</accession>
<dbReference type="SUPFAM" id="SSF53474">
    <property type="entry name" value="alpha/beta-Hydrolases"/>
    <property type="match status" value="1"/>
</dbReference>
<name>A0A1R4GA34_9MICC</name>
<dbReference type="Pfam" id="PF12695">
    <property type="entry name" value="Abhydrolase_5"/>
    <property type="match status" value="1"/>
</dbReference>
<keyword evidence="1" id="KW-1133">Transmembrane helix</keyword>
<reference evidence="3 4" key="1">
    <citation type="submission" date="2017-02" db="EMBL/GenBank/DDBJ databases">
        <authorList>
            <person name="Peterson S.W."/>
        </authorList>
    </citation>
    <scope>NUCLEOTIDE SEQUENCE [LARGE SCALE GENOMIC DNA]</scope>
    <source>
        <strain evidence="3 4">B Ar 00.02</strain>
    </source>
</reference>
<feature type="transmembrane region" description="Helical" evidence="1">
    <location>
        <begin position="36"/>
        <end position="58"/>
    </location>
</feature>
<dbReference type="Gene3D" id="3.40.50.1820">
    <property type="entry name" value="alpha/beta hydrolase"/>
    <property type="match status" value="1"/>
</dbReference>
<keyword evidence="4" id="KW-1185">Reference proteome</keyword>
<dbReference type="AlphaFoldDB" id="A0A1R4GA34"/>
<dbReference type="RefSeq" id="WP_179204281.1">
    <property type="nucleotide sequence ID" value="NZ_FUHW01000032.1"/>
</dbReference>